<dbReference type="EnsemblBacteria" id="ABY36632">
    <property type="protein sequence ID" value="ABY36632"/>
    <property type="gene ID" value="Caur_3447"/>
</dbReference>
<dbReference type="InParanoid" id="A9WKK4"/>
<evidence type="ECO:0000256" key="2">
    <source>
        <dbReference type="ARBA" id="ARBA00022801"/>
    </source>
</evidence>
<keyword evidence="2 4" id="KW-0378">Hydrolase</keyword>
<dbReference type="InterPro" id="IPR050985">
    <property type="entry name" value="Alpha-glycosidase_related"/>
</dbReference>
<proteinExistence type="inferred from homology"/>
<feature type="domain" description="Glycoside hydrolase family 31 TIM barrel" evidence="5">
    <location>
        <begin position="244"/>
        <end position="539"/>
    </location>
</feature>
<gene>
    <name evidence="7" type="ordered locus">Caur_3447</name>
</gene>
<dbReference type="PANTHER" id="PTHR43053:SF4">
    <property type="entry name" value="MYOGENESIS-REGULATING GLYCOSIDASE"/>
    <property type="match status" value="1"/>
</dbReference>
<dbReference type="InterPro" id="IPR048395">
    <property type="entry name" value="Glyco_hydro_31_C"/>
</dbReference>
<reference evidence="8" key="1">
    <citation type="journal article" date="2011" name="BMC Genomics">
        <title>Complete genome sequence of the filamentous anoxygenic phototrophic bacterium Chloroflexus aurantiacus.</title>
        <authorList>
            <person name="Tang K.H."/>
            <person name="Barry K."/>
            <person name="Chertkov O."/>
            <person name="Dalin E."/>
            <person name="Han C.S."/>
            <person name="Hauser L.J."/>
            <person name="Honchak B.M."/>
            <person name="Karbach L.E."/>
            <person name="Land M.L."/>
            <person name="Lapidus A."/>
            <person name="Larimer F.W."/>
            <person name="Mikhailova N."/>
            <person name="Pitluck S."/>
            <person name="Pierson B.K."/>
            <person name="Blankenship R.E."/>
        </authorList>
    </citation>
    <scope>NUCLEOTIDE SEQUENCE [LARGE SCALE GENOMIC DNA]</scope>
    <source>
        <strain evidence="8">ATCC 29366 / DSM 635 / J-10-fl</strain>
    </source>
</reference>
<dbReference type="STRING" id="324602.Caur_3447"/>
<protein>
    <submittedName>
        <fullName evidence="7">Glycoside hydrolase family 31</fullName>
    </submittedName>
</protein>
<dbReference type="Pfam" id="PF21365">
    <property type="entry name" value="Glyco_hydro_31_3rd"/>
    <property type="match status" value="1"/>
</dbReference>
<dbReference type="CDD" id="cd06592">
    <property type="entry name" value="GH31_NET37"/>
    <property type="match status" value="1"/>
</dbReference>
<sequence length="636" mass="71520">MQHVIHSPAGTATFDGHGQIVFTHEGRTVLCCRGATAYAYGTDIPTTGVVSADVTDHQARLHYATTRPEVILRLTIETTPIGFRLSWSGPPHLPALRVEWQLEPGRPWYGMGERVFQHWPLDRGVVISDPFEPIDHGRDGTLNIATPFWVNAAGAAIWLEEGDGELAVTMNRDGDGLLRITAREAPPPPTLGFDERYAAPGPALVAQVILAANAPAAFYTALPLLGRPSAAPPLELFSRPIWTTWAHYKMPVTQRDVSDFAAQIVARGYPYSVLEIDDRWQRGYGAYVFDPRKFPDPRAMVDELHAAGFKVTLWTPTFFDPADPAFAVAARRGYLIRHPADNAPYLVRWWQGYGGVLDMTNPEAVAWWLSELRALQAETGVDGFKFDAGEANFIPPDAICYAREPRRRYADRYTEFVADHFAYTEVRVGWRGQRRGILYREWDKWSRWGIDNGLHSVLTQALTLSLCGYPFVLPDMIGGNAYQDEVPDGELMVRWTQLCALLPTMQFSVHPWQYGAEVDAICRQYAQLHVDLTPYLATLIEENLRDGTPLVRPLFWYAPTDTQALHCDDQFLLGARYLVAPVVRPGQRRRDVYLPAGVWRDYWSGAIHQGPVALTDVPAPLEQMPLFERQDERSGQ</sequence>
<dbReference type="InterPro" id="IPR000322">
    <property type="entry name" value="Glyco_hydro_31_TIM"/>
</dbReference>
<organism evidence="7 8">
    <name type="scientific">Chloroflexus aurantiacus (strain ATCC 29366 / DSM 635 / J-10-fl)</name>
    <dbReference type="NCBI Taxonomy" id="324602"/>
    <lineage>
        <taxon>Bacteria</taxon>
        <taxon>Bacillati</taxon>
        <taxon>Chloroflexota</taxon>
        <taxon>Chloroflexia</taxon>
        <taxon>Chloroflexales</taxon>
        <taxon>Chloroflexineae</taxon>
        <taxon>Chloroflexaceae</taxon>
        <taxon>Chloroflexus</taxon>
    </lineage>
</organism>
<dbReference type="eggNOG" id="COG1501">
    <property type="taxonomic scope" value="Bacteria"/>
</dbReference>
<dbReference type="SUPFAM" id="SSF51011">
    <property type="entry name" value="Glycosyl hydrolase domain"/>
    <property type="match status" value="1"/>
</dbReference>
<dbReference type="EMBL" id="CP000909">
    <property type="protein sequence ID" value="ABY36632.1"/>
    <property type="molecule type" value="Genomic_DNA"/>
</dbReference>
<evidence type="ECO:0000256" key="4">
    <source>
        <dbReference type="RuleBase" id="RU361185"/>
    </source>
</evidence>
<dbReference type="SUPFAM" id="SSF51445">
    <property type="entry name" value="(Trans)glycosidases"/>
    <property type="match status" value="1"/>
</dbReference>
<dbReference type="HOGENOM" id="CLU_008294_0_0_0"/>
<dbReference type="Gene3D" id="3.20.20.80">
    <property type="entry name" value="Glycosidases"/>
    <property type="match status" value="1"/>
</dbReference>
<dbReference type="GO" id="GO:0004553">
    <property type="term" value="F:hydrolase activity, hydrolyzing O-glycosyl compounds"/>
    <property type="evidence" value="ECO:0007669"/>
    <property type="project" value="InterPro"/>
</dbReference>
<dbReference type="KEGG" id="cau:Caur_3447"/>
<feature type="domain" description="Glycosyl hydrolase family 31 C-terminal" evidence="6">
    <location>
        <begin position="547"/>
        <end position="631"/>
    </location>
</feature>
<dbReference type="Proteomes" id="UP000002008">
    <property type="component" value="Chromosome"/>
</dbReference>
<evidence type="ECO:0000259" key="6">
    <source>
        <dbReference type="Pfam" id="PF21365"/>
    </source>
</evidence>
<evidence type="ECO:0000313" key="7">
    <source>
        <dbReference type="EMBL" id="ABY36632.1"/>
    </source>
</evidence>
<dbReference type="InterPro" id="IPR013780">
    <property type="entry name" value="Glyco_hydro_b"/>
</dbReference>
<dbReference type="Gene3D" id="2.60.40.1180">
    <property type="entry name" value="Golgi alpha-mannosidase II"/>
    <property type="match status" value="1"/>
</dbReference>
<dbReference type="RefSeq" id="WP_012259285.1">
    <property type="nucleotide sequence ID" value="NC_010175.1"/>
</dbReference>
<dbReference type="PATRIC" id="fig|324602.8.peg.3878"/>
<dbReference type="InterPro" id="IPR017853">
    <property type="entry name" value="GH"/>
</dbReference>
<name>A9WKK4_CHLAA</name>
<dbReference type="CAZy" id="GH31">
    <property type="family name" value="Glycoside Hydrolase Family 31"/>
</dbReference>
<comment type="similarity">
    <text evidence="1 4">Belongs to the glycosyl hydrolase 31 family.</text>
</comment>
<evidence type="ECO:0000256" key="3">
    <source>
        <dbReference type="ARBA" id="ARBA00023295"/>
    </source>
</evidence>
<dbReference type="AlphaFoldDB" id="A9WKK4"/>
<dbReference type="PANTHER" id="PTHR43053">
    <property type="entry name" value="GLYCOSIDASE FAMILY 31"/>
    <property type="match status" value="1"/>
</dbReference>
<keyword evidence="3 4" id="KW-0326">Glycosidase</keyword>
<evidence type="ECO:0000259" key="5">
    <source>
        <dbReference type="Pfam" id="PF01055"/>
    </source>
</evidence>
<keyword evidence="8" id="KW-1185">Reference proteome</keyword>
<accession>A9WKK4</accession>
<dbReference type="GO" id="GO:0005975">
    <property type="term" value="P:carbohydrate metabolic process"/>
    <property type="evidence" value="ECO:0007669"/>
    <property type="project" value="InterPro"/>
</dbReference>
<evidence type="ECO:0000256" key="1">
    <source>
        <dbReference type="ARBA" id="ARBA00007806"/>
    </source>
</evidence>
<evidence type="ECO:0000313" key="8">
    <source>
        <dbReference type="Proteomes" id="UP000002008"/>
    </source>
</evidence>
<dbReference type="Pfam" id="PF01055">
    <property type="entry name" value="Glyco_hydro_31_2nd"/>
    <property type="match status" value="1"/>
</dbReference>